<keyword evidence="3" id="KW-1185">Reference proteome</keyword>
<keyword evidence="1" id="KW-1133">Transmembrane helix</keyword>
<name>A0ABM9NMY2_9GAMM</name>
<dbReference type="PANTHER" id="PTHR31721">
    <property type="entry name" value="OS06G0710300 PROTEIN"/>
    <property type="match status" value="1"/>
</dbReference>
<keyword evidence="2" id="KW-0614">Plasmid</keyword>
<geneLocation type="plasmid" evidence="2 3">
    <name>2</name>
</geneLocation>
<reference evidence="2 3" key="1">
    <citation type="submission" date="2024-04" db="EMBL/GenBank/DDBJ databases">
        <authorList>
            <person name="Cremers G."/>
        </authorList>
    </citation>
    <scope>NUCLEOTIDE SEQUENCE [LARGE SCALE GENOMIC DNA]</scope>
    <source>
        <strain evidence="2">MeCH1-AG</strain>
        <plasmid evidence="2 3">2</plasmid>
    </source>
</reference>
<dbReference type="Pfam" id="PF03350">
    <property type="entry name" value="UPF0114"/>
    <property type="match status" value="1"/>
</dbReference>
<dbReference type="InterPro" id="IPR005134">
    <property type="entry name" value="UPF0114"/>
</dbReference>
<feature type="transmembrane region" description="Helical" evidence="1">
    <location>
        <begin position="106"/>
        <end position="127"/>
    </location>
</feature>
<evidence type="ECO:0000313" key="2">
    <source>
        <dbReference type="EMBL" id="CAL1242014.1"/>
    </source>
</evidence>
<protein>
    <submittedName>
        <fullName evidence="2">Membrane protein YqhA</fullName>
    </submittedName>
</protein>
<accession>A0ABM9NMY2</accession>
<sequence length="156" mass="16839">MNLKQMLALTRYLVLLAVLGTLVGSIGLVLYEMLVVGRIVVDVAGESTLSTRSAKNLAVELIGTIDVFLIAIAAYVTSLGLYLLFVDDTVPLPKWLVIHNLDDLKYNLVSVVIAVLAVLFLREAVIWDGSRNLLDFGVAVAVIILALTVFLAKKGS</sequence>
<gene>
    <name evidence="2" type="ORF">MECH1_V1_P0082</name>
</gene>
<dbReference type="RefSeq" id="WP_348760063.1">
    <property type="nucleotide sequence ID" value="NZ_OZ026885.1"/>
</dbReference>
<keyword evidence="1" id="KW-0812">Transmembrane</keyword>
<proteinExistence type="predicted"/>
<feature type="transmembrane region" description="Helical" evidence="1">
    <location>
        <begin position="61"/>
        <end position="85"/>
    </location>
</feature>
<evidence type="ECO:0000313" key="3">
    <source>
        <dbReference type="Proteomes" id="UP001497493"/>
    </source>
</evidence>
<dbReference type="EMBL" id="OZ026885">
    <property type="protein sequence ID" value="CAL1242014.1"/>
    <property type="molecule type" value="Genomic_DNA"/>
</dbReference>
<organism evidence="2 3">
    <name type="scientific">Candidatus Methylocalor cossyra</name>
    <dbReference type="NCBI Taxonomy" id="3108543"/>
    <lineage>
        <taxon>Bacteria</taxon>
        <taxon>Pseudomonadati</taxon>
        <taxon>Pseudomonadota</taxon>
        <taxon>Gammaproteobacteria</taxon>
        <taxon>Methylococcales</taxon>
        <taxon>Methylococcaceae</taxon>
        <taxon>Candidatus Methylocalor</taxon>
    </lineage>
</organism>
<dbReference type="Proteomes" id="UP001497493">
    <property type="component" value="Plasmid 2"/>
</dbReference>
<feature type="transmembrane region" description="Helical" evidence="1">
    <location>
        <begin position="133"/>
        <end position="152"/>
    </location>
</feature>
<evidence type="ECO:0000256" key="1">
    <source>
        <dbReference type="SAM" id="Phobius"/>
    </source>
</evidence>
<keyword evidence="1" id="KW-0472">Membrane</keyword>
<dbReference type="PANTHER" id="PTHR31721:SF4">
    <property type="entry name" value="OS06G0710300 PROTEIN"/>
    <property type="match status" value="1"/>
</dbReference>
<feature type="transmembrane region" description="Helical" evidence="1">
    <location>
        <begin position="12"/>
        <end position="41"/>
    </location>
</feature>
<dbReference type="PIRSF" id="PIRSF026509">
    <property type="entry name" value="UCP026509"/>
    <property type="match status" value="1"/>
</dbReference>